<dbReference type="EMBL" id="CAMXCT020000154">
    <property type="protein sequence ID" value="CAL1128106.1"/>
    <property type="molecule type" value="Genomic_DNA"/>
</dbReference>
<comment type="caution">
    <text evidence="2">The sequence shown here is derived from an EMBL/GenBank/DDBJ whole genome shotgun (WGS) entry which is preliminary data.</text>
</comment>
<evidence type="ECO:0000313" key="3">
    <source>
        <dbReference type="EMBL" id="CAL4762043.1"/>
    </source>
</evidence>
<name>A0A9P1BJW4_9DINO</name>
<dbReference type="EMBL" id="CAMXCT030000154">
    <property type="protein sequence ID" value="CAL4762043.1"/>
    <property type="molecule type" value="Genomic_DNA"/>
</dbReference>
<feature type="region of interest" description="Disordered" evidence="1">
    <location>
        <begin position="49"/>
        <end position="79"/>
    </location>
</feature>
<evidence type="ECO:0000313" key="4">
    <source>
        <dbReference type="Proteomes" id="UP001152797"/>
    </source>
</evidence>
<organism evidence="2">
    <name type="scientific">Cladocopium goreaui</name>
    <dbReference type="NCBI Taxonomy" id="2562237"/>
    <lineage>
        <taxon>Eukaryota</taxon>
        <taxon>Sar</taxon>
        <taxon>Alveolata</taxon>
        <taxon>Dinophyceae</taxon>
        <taxon>Suessiales</taxon>
        <taxon>Symbiodiniaceae</taxon>
        <taxon>Cladocopium</taxon>
    </lineage>
</organism>
<dbReference type="OrthoDB" id="419824at2759"/>
<sequence>MQAQHAKIAKFRLALKEHQQPTLRREPSMVEGAPVIAHAEGHFVAGETDQEDTLPVKEPTGAGDRPTISRGKAHSSLSLAPTVVSSPREEFFQDAQSRHDSPLITEEEQKQIEYETAVAALGESAAGLLEAAASTTSSGAARAPVTNKEMRDKTYFRMRRYCASKKASAEIIKLWATRDGRDKIRELLLKNGMQFPPVELQIRKWKSKDPDGATMSSDVPDLASNAEDLLKRGQGEGVSPGDQAAASSGSFKLVFPAVQENASAVAILPHFLEVCGRKLDNCHGVQDTQKI</sequence>
<proteinExistence type="predicted"/>
<evidence type="ECO:0000313" key="2">
    <source>
        <dbReference type="EMBL" id="CAI3974731.1"/>
    </source>
</evidence>
<accession>A0A9P1BJW4</accession>
<dbReference type="EMBL" id="CAMXCT010000154">
    <property type="protein sequence ID" value="CAI3974731.1"/>
    <property type="molecule type" value="Genomic_DNA"/>
</dbReference>
<reference evidence="2" key="1">
    <citation type="submission" date="2022-10" db="EMBL/GenBank/DDBJ databases">
        <authorList>
            <person name="Chen Y."/>
            <person name="Dougan E. K."/>
            <person name="Chan C."/>
            <person name="Rhodes N."/>
            <person name="Thang M."/>
        </authorList>
    </citation>
    <scope>NUCLEOTIDE SEQUENCE</scope>
</reference>
<protein>
    <submittedName>
        <fullName evidence="2">Uncharacterized protein</fullName>
    </submittedName>
</protein>
<dbReference type="Proteomes" id="UP001152797">
    <property type="component" value="Unassembled WGS sequence"/>
</dbReference>
<gene>
    <name evidence="2" type="ORF">C1SCF055_LOCUS3110</name>
</gene>
<keyword evidence="4" id="KW-1185">Reference proteome</keyword>
<evidence type="ECO:0000256" key="1">
    <source>
        <dbReference type="SAM" id="MobiDB-lite"/>
    </source>
</evidence>
<reference evidence="3 4" key="2">
    <citation type="submission" date="2024-05" db="EMBL/GenBank/DDBJ databases">
        <authorList>
            <person name="Chen Y."/>
            <person name="Shah S."/>
            <person name="Dougan E. K."/>
            <person name="Thang M."/>
            <person name="Chan C."/>
        </authorList>
    </citation>
    <scope>NUCLEOTIDE SEQUENCE [LARGE SCALE GENOMIC DNA]</scope>
</reference>
<dbReference type="AlphaFoldDB" id="A0A9P1BJW4"/>